<dbReference type="PANTHER" id="PTHR23501:SF198">
    <property type="entry name" value="AZOLE RESISTANCE PROTEIN 1-RELATED"/>
    <property type="match status" value="1"/>
</dbReference>
<feature type="transmembrane region" description="Helical" evidence="5">
    <location>
        <begin position="75"/>
        <end position="96"/>
    </location>
</feature>
<evidence type="ECO:0000256" key="4">
    <source>
        <dbReference type="ARBA" id="ARBA00023136"/>
    </source>
</evidence>
<evidence type="ECO:0000313" key="7">
    <source>
        <dbReference type="Proteomes" id="UP001527925"/>
    </source>
</evidence>
<keyword evidence="4 5" id="KW-0472">Membrane</keyword>
<comment type="subcellular location">
    <subcellularLocation>
        <location evidence="1">Membrane</location>
        <topology evidence="1">Multi-pass membrane protein</topology>
    </subcellularLocation>
</comment>
<keyword evidence="3 5" id="KW-1133">Transmembrane helix</keyword>
<evidence type="ECO:0000313" key="6">
    <source>
        <dbReference type="EMBL" id="KAL2915072.1"/>
    </source>
</evidence>
<dbReference type="Proteomes" id="UP001527925">
    <property type="component" value="Unassembled WGS sequence"/>
</dbReference>
<sequence>MPLELFTKRYAVSAFASAFFLGMSFFGIIFYTPVYFQVVNGDTATQAGINTIPLILGMVVASIAAGVIASSTGHYMPLVTLGGILITVGTGLMSTLGASSTQGMKIGYLIIAGAGIGISFQSIMIASQASVEESYLAVVTSISNFWQTIGAVFGLAITSSVFNNKLKTLLAELATPTFDPLPLAGDPTLIRDPQFVPTPELLAQVIDAYVRSLSLIFIVTIPFAALLVVVSLFNKRTRLSEELRNAPAVAG</sequence>
<proteinExistence type="predicted"/>
<evidence type="ECO:0008006" key="8">
    <source>
        <dbReference type="Google" id="ProtNLM"/>
    </source>
</evidence>
<dbReference type="PANTHER" id="PTHR23501">
    <property type="entry name" value="MAJOR FACILITATOR SUPERFAMILY"/>
    <property type="match status" value="1"/>
</dbReference>
<evidence type="ECO:0000256" key="1">
    <source>
        <dbReference type="ARBA" id="ARBA00004141"/>
    </source>
</evidence>
<dbReference type="Pfam" id="PF07690">
    <property type="entry name" value="MFS_1"/>
    <property type="match status" value="1"/>
</dbReference>
<evidence type="ECO:0000256" key="2">
    <source>
        <dbReference type="ARBA" id="ARBA00022692"/>
    </source>
</evidence>
<keyword evidence="7" id="KW-1185">Reference proteome</keyword>
<evidence type="ECO:0000256" key="3">
    <source>
        <dbReference type="ARBA" id="ARBA00022989"/>
    </source>
</evidence>
<organism evidence="6 7">
    <name type="scientific">Polyrhizophydium stewartii</name>
    <dbReference type="NCBI Taxonomy" id="2732419"/>
    <lineage>
        <taxon>Eukaryota</taxon>
        <taxon>Fungi</taxon>
        <taxon>Fungi incertae sedis</taxon>
        <taxon>Chytridiomycota</taxon>
        <taxon>Chytridiomycota incertae sedis</taxon>
        <taxon>Chytridiomycetes</taxon>
        <taxon>Rhizophydiales</taxon>
        <taxon>Rhizophydiales incertae sedis</taxon>
        <taxon>Polyrhizophydium</taxon>
    </lineage>
</organism>
<feature type="transmembrane region" description="Helical" evidence="5">
    <location>
        <begin position="213"/>
        <end position="233"/>
    </location>
</feature>
<accession>A0ABR4N6A8</accession>
<evidence type="ECO:0000256" key="5">
    <source>
        <dbReference type="SAM" id="Phobius"/>
    </source>
</evidence>
<feature type="transmembrane region" description="Helical" evidence="5">
    <location>
        <begin position="12"/>
        <end position="36"/>
    </location>
</feature>
<dbReference type="EMBL" id="JADGIZ020000027">
    <property type="protein sequence ID" value="KAL2915072.1"/>
    <property type="molecule type" value="Genomic_DNA"/>
</dbReference>
<name>A0ABR4N6A8_9FUNG</name>
<protein>
    <recommendedName>
        <fullName evidence="8">Major facilitator superfamily (MFS) profile domain-containing protein</fullName>
    </recommendedName>
</protein>
<feature type="transmembrane region" description="Helical" evidence="5">
    <location>
        <begin position="108"/>
        <end position="129"/>
    </location>
</feature>
<feature type="transmembrane region" description="Helical" evidence="5">
    <location>
        <begin position="48"/>
        <end position="69"/>
    </location>
</feature>
<dbReference type="SUPFAM" id="SSF103473">
    <property type="entry name" value="MFS general substrate transporter"/>
    <property type="match status" value="1"/>
</dbReference>
<dbReference type="InterPro" id="IPR036259">
    <property type="entry name" value="MFS_trans_sf"/>
</dbReference>
<dbReference type="InterPro" id="IPR011701">
    <property type="entry name" value="MFS"/>
</dbReference>
<feature type="transmembrane region" description="Helical" evidence="5">
    <location>
        <begin position="135"/>
        <end position="157"/>
    </location>
</feature>
<comment type="caution">
    <text evidence="6">The sequence shown here is derived from an EMBL/GenBank/DDBJ whole genome shotgun (WGS) entry which is preliminary data.</text>
</comment>
<keyword evidence="2 5" id="KW-0812">Transmembrane</keyword>
<gene>
    <name evidence="6" type="ORF">HK105_205396</name>
</gene>
<dbReference type="Gene3D" id="1.20.1250.20">
    <property type="entry name" value="MFS general substrate transporter like domains"/>
    <property type="match status" value="1"/>
</dbReference>
<reference evidence="6 7" key="1">
    <citation type="submission" date="2023-09" db="EMBL/GenBank/DDBJ databases">
        <title>Pangenome analysis of Batrachochytrium dendrobatidis and related Chytrids.</title>
        <authorList>
            <person name="Yacoub M.N."/>
            <person name="Stajich J.E."/>
            <person name="James T.Y."/>
        </authorList>
    </citation>
    <scope>NUCLEOTIDE SEQUENCE [LARGE SCALE GENOMIC DNA]</scope>
    <source>
        <strain evidence="6 7">JEL0888</strain>
    </source>
</reference>